<dbReference type="AlphaFoldDB" id="A0AAP0E047"/>
<sequence>MDPLDWMSNLLWKGIVKSHVTWNGTAWLQPRQELASICSSPEHIEEATFYLASVPVVEWLATFNQKRKIEQGKGERSCPLFSVRGARKLQRVSAVVLKLQRAELEEASQSSALEQLADRCNRGTSNSSGKWIVGLVRASLSYRISGCGPMAKALPASCRLAVSEWFLGGMVEFFFATSGNEVLGNLQGGRKISTHSVPAVRRDPQQTKGESLLAVALFDLSRLGLVSVSYFSRLAASLSRRVRALASSVSVEGKKTNMVILGTWLVHSLAHELAASPEATSRLLSSAERCLARSDSGGGWGRPTRGKLS</sequence>
<organism evidence="1 2">
    <name type="scientific">Stephania yunnanensis</name>
    <dbReference type="NCBI Taxonomy" id="152371"/>
    <lineage>
        <taxon>Eukaryota</taxon>
        <taxon>Viridiplantae</taxon>
        <taxon>Streptophyta</taxon>
        <taxon>Embryophyta</taxon>
        <taxon>Tracheophyta</taxon>
        <taxon>Spermatophyta</taxon>
        <taxon>Magnoliopsida</taxon>
        <taxon>Ranunculales</taxon>
        <taxon>Menispermaceae</taxon>
        <taxon>Menispermoideae</taxon>
        <taxon>Cissampelideae</taxon>
        <taxon>Stephania</taxon>
    </lineage>
</organism>
<dbReference type="Proteomes" id="UP001420932">
    <property type="component" value="Unassembled WGS sequence"/>
</dbReference>
<comment type="caution">
    <text evidence="1">The sequence shown here is derived from an EMBL/GenBank/DDBJ whole genome shotgun (WGS) entry which is preliminary data.</text>
</comment>
<reference evidence="1 2" key="1">
    <citation type="submission" date="2024-01" db="EMBL/GenBank/DDBJ databases">
        <title>Genome assemblies of Stephania.</title>
        <authorList>
            <person name="Yang L."/>
        </authorList>
    </citation>
    <scope>NUCLEOTIDE SEQUENCE [LARGE SCALE GENOMIC DNA]</scope>
    <source>
        <strain evidence="1">YNDBR</strain>
        <tissue evidence="1">Leaf</tissue>
    </source>
</reference>
<protein>
    <submittedName>
        <fullName evidence="1">Uncharacterized protein</fullName>
    </submittedName>
</protein>
<evidence type="ECO:0000313" key="1">
    <source>
        <dbReference type="EMBL" id="KAK9082533.1"/>
    </source>
</evidence>
<proteinExistence type="predicted"/>
<keyword evidence="2" id="KW-1185">Reference proteome</keyword>
<evidence type="ECO:0000313" key="2">
    <source>
        <dbReference type="Proteomes" id="UP001420932"/>
    </source>
</evidence>
<accession>A0AAP0E047</accession>
<name>A0AAP0E047_9MAGN</name>
<dbReference type="EMBL" id="JBBNAF010000017">
    <property type="protein sequence ID" value="KAK9082533.1"/>
    <property type="molecule type" value="Genomic_DNA"/>
</dbReference>
<gene>
    <name evidence="1" type="ORF">Syun_031837</name>
</gene>